<feature type="compositionally biased region" description="Polar residues" evidence="7">
    <location>
        <begin position="13"/>
        <end position="27"/>
    </location>
</feature>
<name>A0A2S1Q700_SALSP</name>
<keyword evidence="6" id="KW-0814">Transposable element</keyword>
<evidence type="ECO:0000256" key="5">
    <source>
        <dbReference type="ARBA" id="ARBA00023172"/>
    </source>
</evidence>
<accession>A0A2S1Q700</accession>
<feature type="region of interest" description="Disordered" evidence="7">
    <location>
        <begin position="1"/>
        <end position="43"/>
    </location>
</feature>
<keyword evidence="8" id="KW-0614">Plasmid</keyword>
<geneLocation type="plasmid" evidence="8">
    <name>pSa76-CIP</name>
</geneLocation>
<protein>
    <recommendedName>
        <fullName evidence="6">Mutator family transposase</fullName>
    </recommendedName>
</protein>
<evidence type="ECO:0000256" key="1">
    <source>
        <dbReference type="ARBA" id="ARBA00002190"/>
    </source>
</evidence>
<dbReference type="EMBL" id="MG874044">
    <property type="protein sequence ID" value="AWH67612.1"/>
    <property type="molecule type" value="Genomic_DNA"/>
</dbReference>
<keyword evidence="4 6" id="KW-0238">DNA-binding</keyword>
<evidence type="ECO:0000256" key="3">
    <source>
        <dbReference type="ARBA" id="ARBA00022578"/>
    </source>
</evidence>
<dbReference type="GO" id="GO:0003677">
    <property type="term" value="F:DNA binding"/>
    <property type="evidence" value="ECO:0007669"/>
    <property type="project" value="UniProtKB-UniRule"/>
</dbReference>
<feature type="compositionally biased region" description="Basic and acidic residues" evidence="7">
    <location>
        <begin position="1"/>
        <end position="11"/>
    </location>
</feature>
<comment type="similarity">
    <text evidence="2 6">Belongs to the transposase mutator family.</text>
</comment>
<comment type="function">
    <text evidence="1 6">Required for the transposition of the insertion element.</text>
</comment>
<evidence type="ECO:0000313" key="8">
    <source>
        <dbReference type="EMBL" id="AWH67612.1"/>
    </source>
</evidence>
<dbReference type="Pfam" id="PF00872">
    <property type="entry name" value="Transposase_mut"/>
    <property type="match status" value="1"/>
</dbReference>
<proteinExistence type="inferred from homology"/>
<keyword evidence="5 6" id="KW-0233">DNA recombination</keyword>
<dbReference type="PANTHER" id="PTHR33217:SF5">
    <property type="entry name" value="MUTATOR FAMILY TRANSPOSASE"/>
    <property type="match status" value="1"/>
</dbReference>
<dbReference type="PANTHER" id="PTHR33217">
    <property type="entry name" value="TRANSPOSASE FOR INSERTION SEQUENCE ELEMENT IS1081"/>
    <property type="match status" value="1"/>
</dbReference>
<reference evidence="8" key="1">
    <citation type="submission" date="2018-01" db="EMBL/GenBank/DDBJ databases">
        <title>Emergence and transmission of novel conjugative plasmids that encode ciprofloxacin resistance in Salmonella Conjugative ciprofloxacin resistance plasmid.</title>
        <authorList>
            <person name="Chen K."/>
            <person name="Chen S."/>
        </authorList>
    </citation>
    <scope>NUCLEOTIDE SEQUENCE</scope>
    <source>
        <strain evidence="8">Sa76</strain>
        <plasmid evidence="8">pSa76-CIP</plasmid>
    </source>
</reference>
<dbReference type="AlphaFoldDB" id="A0A2S1Q700"/>
<dbReference type="GO" id="GO:0004803">
    <property type="term" value="F:transposase activity"/>
    <property type="evidence" value="ECO:0007669"/>
    <property type="project" value="UniProtKB-UniRule"/>
</dbReference>
<sequence length="360" mass="40978">MSHHLGYDKNQPKPGSNTRNGYSTKTVATADGPLELRTPRDREATFEPQLLKKNQTRITGMDNQILSLYAKGMTTREIAAAFKEMYDADVSPALVSKVTDAVMEQVVEWQNRPLDAIYPIVYLDCIVLKVRQDSRVINKSVFLALGINIEGQKELLGMWLAENEGAKFWLNVLTELKNRGLNDILIACVDGLKGFPDAINAVYPEARIQLCIVHMVRNSLRFVSWKDYKAVTRDLKAIYQAPTEEAGLQALEVFASAWDSRYPQISRSWTANWVNLATFFGYPADIRKVIYTTNAIESLNSVIRHAIKKRKVFPTDESVKKVVWLAIQAASQKWTMPLRDWRMAMSRFIIEFGDRLDGHF</sequence>
<evidence type="ECO:0000256" key="7">
    <source>
        <dbReference type="SAM" id="MobiDB-lite"/>
    </source>
</evidence>
<evidence type="ECO:0000256" key="2">
    <source>
        <dbReference type="ARBA" id="ARBA00010961"/>
    </source>
</evidence>
<dbReference type="InterPro" id="IPR001207">
    <property type="entry name" value="Transposase_mutator"/>
</dbReference>
<dbReference type="NCBIfam" id="NF033543">
    <property type="entry name" value="transpos_IS256"/>
    <property type="match status" value="1"/>
</dbReference>
<evidence type="ECO:0000256" key="4">
    <source>
        <dbReference type="ARBA" id="ARBA00023125"/>
    </source>
</evidence>
<keyword evidence="3 6" id="KW-0815">Transposition</keyword>
<evidence type="ECO:0000256" key="6">
    <source>
        <dbReference type="RuleBase" id="RU365089"/>
    </source>
</evidence>
<dbReference type="GO" id="GO:0006313">
    <property type="term" value="P:DNA transposition"/>
    <property type="evidence" value="ECO:0007669"/>
    <property type="project" value="UniProtKB-UniRule"/>
</dbReference>
<dbReference type="PROSITE" id="PS01007">
    <property type="entry name" value="TRANSPOSASE_MUTATOR"/>
    <property type="match status" value="1"/>
</dbReference>
<organism evidence="8">
    <name type="scientific">Salmonella sp</name>
    <dbReference type="NCBI Taxonomy" id="599"/>
    <lineage>
        <taxon>Bacteria</taxon>
        <taxon>Pseudomonadati</taxon>
        <taxon>Pseudomonadota</taxon>
        <taxon>Gammaproteobacteria</taxon>
        <taxon>Enterobacterales</taxon>
        <taxon>Enterobacteriaceae</taxon>
        <taxon>Salmonella</taxon>
    </lineage>
</organism>